<dbReference type="AlphaFoldDB" id="A0A1H8L1E9"/>
<proteinExistence type="predicted"/>
<protein>
    <submittedName>
        <fullName evidence="1">Uncharacterized protein</fullName>
    </submittedName>
</protein>
<accession>A0A1H8L1E9</accession>
<evidence type="ECO:0000313" key="1">
    <source>
        <dbReference type="EMBL" id="SEN98974.1"/>
    </source>
</evidence>
<evidence type="ECO:0000313" key="2">
    <source>
        <dbReference type="Proteomes" id="UP000183002"/>
    </source>
</evidence>
<keyword evidence="2" id="KW-1185">Reference proteome</keyword>
<reference evidence="1 2" key="1">
    <citation type="submission" date="2016-10" db="EMBL/GenBank/DDBJ databases">
        <authorList>
            <person name="de Groot N.N."/>
        </authorList>
    </citation>
    <scope>NUCLEOTIDE SEQUENCE [LARGE SCALE GENOMIC DNA]</scope>
    <source>
        <strain evidence="1 2">CGMCC 1.10836</strain>
    </source>
</reference>
<dbReference type="EMBL" id="FOCO01000037">
    <property type="protein sequence ID" value="SEN98974.1"/>
    <property type="molecule type" value="Genomic_DNA"/>
</dbReference>
<organism evidence="1 2">
    <name type="scientific">Pseudorhodobacter antarcticus</name>
    <dbReference type="NCBI Taxonomy" id="1077947"/>
    <lineage>
        <taxon>Bacteria</taxon>
        <taxon>Pseudomonadati</taxon>
        <taxon>Pseudomonadota</taxon>
        <taxon>Alphaproteobacteria</taxon>
        <taxon>Rhodobacterales</taxon>
        <taxon>Paracoccaceae</taxon>
        <taxon>Pseudorhodobacter</taxon>
    </lineage>
</organism>
<sequence>MNQAAKLARLQKISDLILDTHLEKLRICAAARNVSIRGLQDLTVQPTIDDSLQFAQSRMRYEAWADTRRAELNIMLARQTADWLDEKHAAEKAFGRAQNISRLQKDP</sequence>
<dbReference type="Proteomes" id="UP000183002">
    <property type="component" value="Unassembled WGS sequence"/>
</dbReference>
<dbReference type="STRING" id="1077947.SAMN05216227_103725"/>
<gene>
    <name evidence="1" type="ORF">SAMN05216227_103725</name>
</gene>
<name>A0A1H8L1E9_9RHOB</name>